<dbReference type="InterPro" id="IPR007841">
    <property type="entry name" value="UPF0210"/>
</dbReference>
<dbReference type="Pfam" id="PF05167">
    <property type="entry name" value="DUF711"/>
    <property type="match status" value="1"/>
</dbReference>
<dbReference type="AlphaFoldDB" id="A0A8J6CHX2"/>
<dbReference type="EMBL" id="JAGTXO010000004">
    <property type="protein sequence ID" value="KAG8468203.1"/>
    <property type="molecule type" value="Genomic_DNA"/>
</dbReference>
<keyword evidence="1" id="KW-1133">Transmembrane helix</keyword>
<dbReference type="OMA" id="EPNGAAH"/>
<protein>
    <recommendedName>
        <fullName evidence="4">DUF711 family protein</fullName>
    </recommendedName>
</protein>
<keyword evidence="1" id="KW-0812">Transmembrane</keyword>
<evidence type="ECO:0000313" key="3">
    <source>
        <dbReference type="Proteomes" id="UP000751190"/>
    </source>
</evidence>
<feature type="transmembrane region" description="Helical" evidence="1">
    <location>
        <begin position="309"/>
        <end position="330"/>
    </location>
</feature>
<accession>A0A8J6CHX2</accession>
<evidence type="ECO:0000313" key="2">
    <source>
        <dbReference type="EMBL" id="KAG8468203.1"/>
    </source>
</evidence>
<dbReference type="Proteomes" id="UP000751190">
    <property type="component" value="Unassembled WGS sequence"/>
</dbReference>
<keyword evidence="1" id="KW-0472">Membrane</keyword>
<evidence type="ECO:0000256" key="1">
    <source>
        <dbReference type="SAM" id="Phobius"/>
    </source>
</evidence>
<keyword evidence="3" id="KW-1185">Reference proteome</keyword>
<dbReference type="PANTHER" id="PTHR37560">
    <property type="entry name" value="UPF0210 PROTEIN SPR0218"/>
    <property type="match status" value="1"/>
</dbReference>
<gene>
    <name evidence="2" type="ORF">KFE25_013286</name>
</gene>
<evidence type="ECO:0008006" key="4">
    <source>
        <dbReference type="Google" id="ProtNLM"/>
    </source>
</evidence>
<dbReference type="SUPFAM" id="SSF51998">
    <property type="entry name" value="PFL-like glycyl radical enzymes"/>
    <property type="match status" value="1"/>
</dbReference>
<reference evidence="2" key="1">
    <citation type="submission" date="2021-05" db="EMBL/GenBank/DDBJ databases">
        <title>The genome of the haptophyte Pavlova lutheri (Diacronema luteri, Pavlovales) - a model for lipid biosynthesis in eukaryotic algae.</title>
        <authorList>
            <person name="Hulatt C.J."/>
            <person name="Posewitz M.C."/>
        </authorList>
    </citation>
    <scope>NUCLEOTIDE SEQUENCE</scope>
    <source>
        <strain evidence="2">NIVA-4/92</strain>
    </source>
</reference>
<dbReference type="PANTHER" id="PTHR37560:SF2">
    <property type="entry name" value="DUF711 DOMAIN-CONTAINING PROTEIN"/>
    <property type="match status" value="1"/>
</dbReference>
<organism evidence="2 3">
    <name type="scientific">Diacronema lutheri</name>
    <name type="common">Unicellular marine alga</name>
    <name type="synonym">Monochrysis lutheri</name>
    <dbReference type="NCBI Taxonomy" id="2081491"/>
    <lineage>
        <taxon>Eukaryota</taxon>
        <taxon>Haptista</taxon>
        <taxon>Haptophyta</taxon>
        <taxon>Pavlovophyceae</taxon>
        <taxon>Pavlovales</taxon>
        <taxon>Pavlovaceae</taxon>
        <taxon>Diacronema</taxon>
    </lineage>
</organism>
<comment type="caution">
    <text evidence="2">The sequence shown here is derived from an EMBL/GenBank/DDBJ whole genome shotgun (WGS) entry which is preliminary data.</text>
</comment>
<feature type="transmembrane region" description="Helical" evidence="1">
    <location>
        <begin position="458"/>
        <end position="476"/>
    </location>
</feature>
<dbReference type="Gene3D" id="3.20.70.20">
    <property type="match status" value="1"/>
</dbReference>
<dbReference type="OrthoDB" id="10263808at2759"/>
<proteinExistence type="predicted"/>
<sequence>MKVRAITLFISAPNFGQLCARLEASAAFFRTAIAELRAQGVALQMVRVATNGFDQWADAATDAALAQLRELDARLAALERALGSGIAVIGSVGQLDARLTDGVLVRALATTSRLFASVAMRTDADGLPDLERARECADLILALNAATRASGGLVIDGPLAGAPFCFKLAITAQLGPGTPFFPGAYAPAPGEAAERLSPAGSAWRAPAFAFACENSDLLVRAFARARRAVEPAEQAAEPNGAAHAQVGSAVLRAASHELEKEFALLVGQLDALGERIEALSDGVVFAGTDSSVASASRADESLVLAFESLGLGAFGGAGTTAVCALVTSVLKRLPFRLVGYCGLMLPQTEDAGLGALAARGGLPISALLLNSAVCGTGIDTVVVPGATSAEQLAALYCDVGSMATRLRKPLSARVWPAVGAREGDPVRLSCPFFVGSAALPLDPPTGAEVARGRRRSPLLCFGAGFALAAALAAAFARARTAR</sequence>
<name>A0A8J6CHX2_DIALT</name>